<comment type="function">
    <text evidence="17">Involved in the biosynthesis of p-aminobenzoate (PABA), a precursor of tetrahydrofolate. Converts 4-amino-4-deoxychorismate into 4-aminobenzoate (PABA) and pyruvate.</text>
</comment>
<accession>A0A0A0BJZ5</accession>
<dbReference type="RefSeq" id="WP_036312682.1">
    <property type="nucleotide sequence ID" value="NZ_JRQD01000002.1"/>
</dbReference>
<comment type="similarity">
    <text evidence="2">Belongs to the class-IV pyridoxal-phosphate-dependent aminotransferase family.</text>
</comment>
<evidence type="ECO:0000256" key="1">
    <source>
        <dbReference type="ARBA" id="ARBA00001933"/>
    </source>
</evidence>
<evidence type="ECO:0000256" key="11">
    <source>
        <dbReference type="ARBA" id="ARBA00033316"/>
    </source>
</evidence>
<dbReference type="PANTHER" id="PTHR42743:SF10">
    <property type="entry name" value="D-ALANINE AMINOTRANSFERASE"/>
    <property type="match status" value="1"/>
</dbReference>
<dbReference type="FunFam" id="3.20.10.10:FF:000002">
    <property type="entry name" value="D-alanine aminotransferase"/>
    <property type="match status" value="1"/>
</dbReference>
<evidence type="ECO:0000256" key="15">
    <source>
        <dbReference type="ARBA" id="ARBA00047911"/>
    </source>
</evidence>
<dbReference type="InterPro" id="IPR043132">
    <property type="entry name" value="BCAT-like_C"/>
</dbReference>
<evidence type="ECO:0000256" key="16">
    <source>
        <dbReference type="ARBA" id="ARBA00049529"/>
    </source>
</evidence>
<dbReference type="InterPro" id="IPR005784">
    <property type="entry name" value="D_amino_transT"/>
</dbReference>
<keyword evidence="8" id="KW-0663">Pyridoxal phosphate</keyword>
<comment type="catalytic activity">
    <reaction evidence="15">
        <text>D-alanine + 2-oxoglutarate = D-glutamate + pyruvate</text>
        <dbReference type="Rhea" id="RHEA:15869"/>
        <dbReference type="ChEBI" id="CHEBI:15361"/>
        <dbReference type="ChEBI" id="CHEBI:16810"/>
        <dbReference type="ChEBI" id="CHEBI:29986"/>
        <dbReference type="ChEBI" id="CHEBI:57416"/>
        <dbReference type="EC" id="2.6.1.21"/>
    </reaction>
</comment>
<dbReference type="Pfam" id="PF01063">
    <property type="entry name" value="Aminotran_4"/>
    <property type="match status" value="1"/>
</dbReference>
<dbReference type="InterPro" id="IPR050571">
    <property type="entry name" value="Class-IV_PLP-Dep_Aminotrnsfr"/>
</dbReference>
<dbReference type="GO" id="GO:0008696">
    <property type="term" value="F:4-amino-4-deoxychorismate lyase activity"/>
    <property type="evidence" value="ECO:0007669"/>
    <property type="project" value="UniProtKB-EC"/>
</dbReference>
<evidence type="ECO:0000256" key="3">
    <source>
        <dbReference type="ARBA" id="ARBA00011738"/>
    </source>
</evidence>
<comment type="subunit">
    <text evidence="3">Homodimer.</text>
</comment>
<dbReference type="PANTHER" id="PTHR42743">
    <property type="entry name" value="AMINO-ACID AMINOTRANSFERASE"/>
    <property type="match status" value="1"/>
</dbReference>
<gene>
    <name evidence="20" type="ORF">LP43_1040</name>
</gene>
<dbReference type="Gene3D" id="3.20.10.10">
    <property type="entry name" value="D-amino Acid Aminotransferase, subunit A, domain 2"/>
    <property type="match status" value="1"/>
</dbReference>
<dbReference type="EMBL" id="JRQD01000002">
    <property type="protein sequence ID" value="KGM07429.1"/>
    <property type="molecule type" value="Genomic_DNA"/>
</dbReference>
<dbReference type="GO" id="GO:0005829">
    <property type="term" value="C:cytosol"/>
    <property type="evidence" value="ECO:0007669"/>
    <property type="project" value="TreeGrafter"/>
</dbReference>
<evidence type="ECO:0000256" key="4">
    <source>
        <dbReference type="ARBA" id="ARBA00012874"/>
    </source>
</evidence>
<dbReference type="Proteomes" id="UP000029999">
    <property type="component" value="Unassembled WGS sequence"/>
</dbReference>
<dbReference type="GO" id="GO:0046656">
    <property type="term" value="P:folic acid biosynthetic process"/>
    <property type="evidence" value="ECO:0007669"/>
    <property type="project" value="UniProtKB-KW"/>
</dbReference>
<comment type="caution">
    <text evidence="20">The sequence shown here is derived from an EMBL/GenBank/DDBJ whole genome shotgun (WGS) entry which is preliminary data.</text>
</comment>
<dbReference type="GO" id="GO:0046416">
    <property type="term" value="P:D-amino acid metabolic process"/>
    <property type="evidence" value="ECO:0007669"/>
    <property type="project" value="InterPro"/>
</dbReference>
<organism evidence="20 21">
    <name type="scientific">Methylophaga thiooxydans</name>
    <dbReference type="NCBI Taxonomy" id="392484"/>
    <lineage>
        <taxon>Bacteria</taxon>
        <taxon>Pseudomonadati</taxon>
        <taxon>Pseudomonadota</taxon>
        <taxon>Gammaproteobacteria</taxon>
        <taxon>Thiotrichales</taxon>
        <taxon>Piscirickettsiaceae</taxon>
        <taxon>Methylophaga</taxon>
    </lineage>
</organism>
<evidence type="ECO:0000256" key="18">
    <source>
        <dbReference type="ARBA" id="ARBA00069174"/>
    </source>
</evidence>
<evidence type="ECO:0000256" key="13">
    <source>
        <dbReference type="ARBA" id="ARBA00035633"/>
    </source>
</evidence>
<evidence type="ECO:0000256" key="14">
    <source>
        <dbReference type="ARBA" id="ARBA00035676"/>
    </source>
</evidence>
<comment type="pathway">
    <text evidence="13">Cofactor biosynthesis; tetrahydrofolate biosynthesis; 4-aminobenzoate from chorismate: step 2/2.</text>
</comment>
<dbReference type="GO" id="GO:0008652">
    <property type="term" value="P:amino acid biosynthetic process"/>
    <property type="evidence" value="ECO:0007669"/>
    <property type="project" value="UniProtKB-ARBA"/>
</dbReference>
<dbReference type="InterPro" id="IPR043131">
    <property type="entry name" value="BCAT-like_N"/>
</dbReference>
<keyword evidence="6 20" id="KW-0032">Aminotransferase</keyword>
<keyword evidence="9" id="KW-0289">Folate biosynthesis</keyword>
<evidence type="ECO:0000256" key="7">
    <source>
        <dbReference type="ARBA" id="ARBA00022679"/>
    </source>
</evidence>
<keyword evidence="7 20" id="KW-0808">Transferase</keyword>
<evidence type="ECO:0000313" key="21">
    <source>
        <dbReference type="Proteomes" id="UP000029999"/>
    </source>
</evidence>
<dbReference type="EC" id="2.6.1.21" evidence="4"/>
<dbReference type="InterPro" id="IPR001544">
    <property type="entry name" value="Aminotrans_IV"/>
</dbReference>
<evidence type="ECO:0000256" key="6">
    <source>
        <dbReference type="ARBA" id="ARBA00022576"/>
    </source>
</evidence>
<dbReference type="GO" id="GO:0030170">
    <property type="term" value="F:pyridoxal phosphate binding"/>
    <property type="evidence" value="ECO:0007669"/>
    <property type="project" value="InterPro"/>
</dbReference>
<dbReference type="EC" id="4.1.3.38" evidence="14"/>
<dbReference type="Gene3D" id="3.30.470.10">
    <property type="match status" value="1"/>
</dbReference>
<evidence type="ECO:0000256" key="19">
    <source>
        <dbReference type="ARBA" id="ARBA00080135"/>
    </source>
</evidence>
<dbReference type="SUPFAM" id="SSF56752">
    <property type="entry name" value="D-aminoacid aminotransferase-like PLP-dependent enzymes"/>
    <property type="match status" value="1"/>
</dbReference>
<proteinExistence type="inferred from homology"/>
<evidence type="ECO:0000256" key="12">
    <source>
        <dbReference type="ARBA" id="ARBA00033391"/>
    </source>
</evidence>
<comment type="catalytic activity">
    <reaction evidence="16">
        <text>4-amino-4-deoxychorismate = 4-aminobenzoate + pyruvate + H(+)</text>
        <dbReference type="Rhea" id="RHEA:16201"/>
        <dbReference type="ChEBI" id="CHEBI:15361"/>
        <dbReference type="ChEBI" id="CHEBI:15378"/>
        <dbReference type="ChEBI" id="CHEBI:17836"/>
        <dbReference type="ChEBI" id="CHEBI:58406"/>
        <dbReference type="EC" id="4.1.3.38"/>
    </reaction>
</comment>
<evidence type="ECO:0000256" key="8">
    <source>
        <dbReference type="ARBA" id="ARBA00022898"/>
    </source>
</evidence>
<evidence type="ECO:0000256" key="2">
    <source>
        <dbReference type="ARBA" id="ARBA00009320"/>
    </source>
</evidence>
<name>A0A0A0BJZ5_9GAMM</name>
<dbReference type="NCBIfam" id="TIGR01121">
    <property type="entry name" value="D_amino_aminoT"/>
    <property type="match status" value="1"/>
</dbReference>
<dbReference type="AlphaFoldDB" id="A0A0A0BJZ5"/>
<protein>
    <recommendedName>
        <fullName evidence="18">Aminodeoxychorismate lyase</fullName>
        <ecNumber evidence="4">2.6.1.21</ecNumber>
        <ecNumber evidence="14">4.1.3.38</ecNumber>
    </recommendedName>
    <alternativeName>
        <fullName evidence="19">4-amino-4-deoxychorismate lyase</fullName>
    </alternativeName>
    <alternativeName>
        <fullName evidence="5">D-alanine aminotransferase</fullName>
    </alternativeName>
    <alternativeName>
        <fullName evidence="12">D-amino acid aminotransferase</fullName>
    </alternativeName>
    <alternativeName>
        <fullName evidence="10">D-amino acid transaminase</fullName>
    </alternativeName>
    <alternativeName>
        <fullName evidence="11">D-aspartate aminotransferase</fullName>
    </alternativeName>
</protein>
<dbReference type="InterPro" id="IPR036038">
    <property type="entry name" value="Aminotransferase-like"/>
</dbReference>
<comment type="cofactor">
    <cofactor evidence="1">
        <name>pyridoxal 5'-phosphate</name>
        <dbReference type="ChEBI" id="CHEBI:597326"/>
    </cofactor>
</comment>
<evidence type="ECO:0000313" key="20">
    <source>
        <dbReference type="EMBL" id="KGM07429.1"/>
    </source>
</evidence>
<evidence type="ECO:0000256" key="10">
    <source>
        <dbReference type="ARBA" id="ARBA00030138"/>
    </source>
</evidence>
<dbReference type="GO" id="GO:0047810">
    <property type="term" value="F:D-alanine-2-oxoglutarate aminotransferase activity"/>
    <property type="evidence" value="ECO:0007669"/>
    <property type="project" value="UniProtKB-EC"/>
</dbReference>
<dbReference type="CDD" id="cd01558">
    <property type="entry name" value="D-AAT_like"/>
    <property type="match status" value="1"/>
</dbReference>
<evidence type="ECO:0000256" key="5">
    <source>
        <dbReference type="ARBA" id="ARBA00021779"/>
    </source>
</evidence>
<evidence type="ECO:0000256" key="9">
    <source>
        <dbReference type="ARBA" id="ARBA00022909"/>
    </source>
</evidence>
<reference evidence="20 21" key="1">
    <citation type="submission" date="2014-09" db="EMBL/GenBank/DDBJ databases">
        <authorList>
            <person name="Grob C."/>
            <person name="Taubert M."/>
            <person name="Howat A.M."/>
            <person name="Burns O.J."/>
            <person name="Dixon J.L."/>
            <person name="Chen Y."/>
            <person name="Murrell J.C."/>
        </authorList>
    </citation>
    <scope>NUCLEOTIDE SEQUENCE [LARGE SCALE GENOMIC DNA]</scope>
    <source>
        <strain evidence="20">L4</strain>
    </source>
</reference>
<evidence type="ECO:0000256" key="17">
    <source>
        <dbReference type="ARBA" id="ARBA00054027"/>
    </source>
</evidence>
<sequence length="282" mass="31580">MNTVFLNGDFIHADQARVSVFDRGFLLGDGVYEVIPVYAGRPFRLIQHLQRLQRSLDGVRMQNPYSDDKWSDIIAQLVTENRQGDQAVYLQVTRGVAPRDHVFPEGVEPTAFVMSNPIKPLPESYKRDGIKAITVEDIRWSQCDIKAITLLPNSLLRQKAQDVGAQEALLIRDGFMTEGSASNSYAVLDGVLYTAPKDEKVLPGITRDLVLELADKAGINYREQAVSDADLHRAEEIWISSSTREVLPVTTLDDKPVATGKPGPIWQQIDALYQRYKQEGKV</sequence>
<dbReference type="STRING" id="392484.LP43_1040"/>